<reference evidence="1 2" key="1">
    <citation type="journal article" date="2019" name="Genome Biol. Evol.">
        <title>Insights into the evolution of the New World diploid cottons (Gossypium, subgenus Houzingenia) based on genome sequencing.</title>
        <authorList>
            <person name="Grover C.E."/>
            <person name="Arick M.A. 2nd"/>
            <person name="Thrash A."/>
            <person name="Conover J.L."/>
            <person name="Sanders W.S."/>
            <person name="Peterson D.G."/>
            <person name="Frelichowski J.E."/>
            <person name="Scheffler J.A."/>
            <person name="Scheffler B.E."/>
            <person name="Wendel J.F."/>
        </authorList>
    </citation>
    <scope>NUCLEOTIDE SEQUENCE [LARGE SCALE GENOMIC DNA]</scope>
    <source>
        <strain evidence="1">0</strain>
        <tissue evidence="1">Leaf</tissue>
    </source>
</reference>
<comment type="caution">
    <text evidence="1">The sequence shown here is derived from an EMBL/GenBank/DDBJ whole genome shotgun (WGS) entry which is preliminary data.</text>
</comment>
<organism evidence="1 2">
    <name type="scientific">Gossypium harknessii</name>
    <dbReference type="NCBI Taxonomy" id="34285"/>
    <lineage>
        <taxon>Eukaryota</taxon>
        <taxon>Viridiplantae</taxon>
        <taxon>Streptophyta</taxon>
        <taxon>Embryophyta</taxon>
        <taxon>Tracheophyta</taxon>
        <taxon>Spermatophyta</taxon>
        <taxon>Magnoliopsida</taxon>
        <taxon>eudicotyledons</taxon>
        <taxon>Gunneridae</taxon>
        <taxon>Pentapetalae</taxon>
        <taxon>rosids</taxon>
        <taxon>malvids</taxon>
        <taxon>Malvales</taxon>
        <taxon>Malvaceae</taxon>
        <taxon>Malvoideae</taxon>
        <taxon>Gossypium</taxon>
    </lineage>
</organism>
<dbReference type="Proteomes" id="UP000593560">
    <property type="component" value="Unassembled WGS sequence"/>
</dbReference>
<evidence type="ECO:0000313" key="2">
    <source>
        <dbReference type="Proteomes" id="UP000593560"/>
    </source>
</evidence>
<dbReference type="EMBL" id="JABFAD010000013">
    <property type="protein sequence ID" value="MBA0816279.1"/>
    <property type="molecule type" value="Genomic_DNA"/>
</dbReference>
<protein>
    <submittedName>
        <fullName evidence="1">Uncharacterized protein</fullName>
    </submittedName>
</protein>
<gene>
    <name evidence="1" type="ORF">Gohar_000959</name>
</gene>
<proteinExistence type="predicted"/>
<feature type="non-terminal residue" evidence="1">
    <location>
        <position position="42"/>
    </location>
</feature>
<name>A0A7J9I2C7_9ROSI</name>
<dbReference type="AlphaFoldDB" id="A0A7J9I2C7"/>
<keyword evidence="2" id="KW-1185">Reference proteome</keyword>
<evidence type="ECO:0000313" key="1">
    <source>
        <dbReference type="EMBL" id="MBA0816279.1"/>
    </source>
</evidence>
<accession>A0A7J9I2C7</accession>
<sequence length="42" mass="4702">MEDELADLSLDDVEDEVLLVQRDPGYQVVENNFSLVGCFLTA</sequence>